<keyword evidence="2" id="KW-1185">Reference proteome</keyword>
<proteinExistence type="predicted"/>
<protein>
    <submittedName>
        <fullName evidence="1">Uncharacterized protein</fullName>
    </submittedName>
</protein>
<accession>A0A8E6PM13</accession>
<sequence length="106" mass="12424">MHAAGVSMRDCRLSVQSAVLNWDLEHSKNPERILHEVRQRHVKEAAELIVKRHTIEQFESPDTLIGERYIRTSCIVMSLADFEKVVNNEVEYRMSRLRPMNVMLHP</sequence>
<evidence type="ECO:0000313" key="1">
    <source>
        <dbReference type="EMBL" id="QVR48664.1"/>
    </source>
</evidence>
<organism evidence="1 2">
    <name type="scientific">Stenotrophomonas phage BUCT609</name>
    <dbReference type="NCBI Taxonomy" id="2834250"/>
    <lineage>
        <taxon>Viruses</taxon>
        <taxon>Duplodnaviria</taxon>
        <taxon>Heunggongvirae</taxon>
        <taxon>Uroviricota</taxon>
        <taxon>Caudoviricetes</taxon>
        <taxon>Autographivirales</taxon>
        <taxon>Autonotataviridae</taxon>
        <taxon>Gujervirinae</taxon>
        <taxon>Maltophvirus</taxon>
        <taxon>Maltophvirus BUCT609</taxon>
    </lineage>
</organism>
<name>A0A8E6PM13_9CAUD</name>
<reference evidence="1" key="1">
    <citation type="submission" date="2021-04" db="EMBL/GenBank/DDBJ databases">
        <authorList>
            <person name="Han K."/>
            <person name="Tian F."/>
            <person name="Li F."/>
            <person name="Tong Y."/>
        </authorList>
    </citation>
    <scope>NUCLEOTIDE SEQUENCE</scope>
</reference>
<evidence type="ECO:0000313" key="2">
    <source>
        <dbReference type="Proteomes" id="UP000682369"/>
    </source>
</evidence>
<dbReference type="EMBL" id="MW960043">
    <property type="protein sequence ID" value="QVR48664.1"/>
    <property type="molecule type" value="Genomic_DNA"/>
</dbReference>
<dbReference type="Proteomes" id="UP000682369">
    <property type="component" value="Segment"/>
</dbReference>